<sequence length="170" mass="19250">MGNINTHKTLILNSTFQPLSLATPKRALSLLLNKKINVLKESNVKLRSIEKSVIIPKVAVLTYYVKAPYSRRVALNRENIFIRDSFNCQYCGKEAESIDHVIPKSKGGSHEWNNVVACCKKCNLLKADKLLSKTVLNLKKIPSIPEGNFWIKTIIGNNPDPDWKEYLVTQ</sequence>
<feature type="domain" description="HNH nuclease" evidence="1">
    <location>
        <begin position="75"/>
        <end position="124"/>
    </location>
</feature>
<protein>
    <submittedName>
        <fullName evidence="2">Restriction endonuclease</fullName>
    </submittedName>
</protein>
<dbReference type="InterPro" id="IPR003615">
    <property type="entry name" value="HNH_nuc"/>
</dbReference>
<dbReference type="InterPro" id="IPR052892">
    <property type="entry name" value="NA-targeting_endonuclease"/>
</dbReference>
<keyword evidence="2" id="KW-0540">Nuclease</keyword>
<dbReference type="PANTHER" id="PTHR33877">
    <property type="entry name" value="SLL1193 PROTEIN"/>
    <property type="match status" value="1"/>
</dbReference>
<dbReference type="Pfam" id="PF14279">
    <property type="entry name" value="HNH_5"/>
    <property type="match status" value="1"/>
</dbReference>
<dbReference type="AlphaFoldDB" id="S5DW16"/>
<keyword evidence="2" id="KW-0255">Endonuclease</keyword>
<evidence type="ECO:0000313" key="2">
    <source>
        <dbReference type="EMBL" id="AGQ19172.1"/>
    </source>
</evidence>
<accession>S5DW16</accession>
<dbReference type="CDD" id="cd00085">
    <property type="entry name" value="HNHc"/>
    <property type="match status" value="1"/>
</dbReference>
<evidence type="ECO:0000259" key="1">
    <source>
        <dbReference type="SMART" id="SM00507"/>
    </source>
</evidence>
<dbReference type="InterPro" id="IPR029471">
    <property type="entry name" value="HNH_5"/>
</dbReference>
<organism evidence="2">
    <name type="scientific">Candidatus Actinomarina minuta</name>
    <dbReference type="NCBI Taxonomy" id="1389454"/>
    <lineage>
        <taxon>Bacteria</taxon>
        <taxon>Bacillati</taxon>
        <taxon>Actinomycetota</taxon>
        <taxon>Actinomycetes</taxon>
        <taxon>Candidatus Actinomarinidae</taxon>
        <taxon>Candidatus Actinomarinales</taxon>
        <taxon>Candidatus Actinomarineae</taxon>
        <taxon>Candidatus Actinomarinaceae</taxon>
        <taxon>Candidatus Actinomarina</taxon>
    </lineage>
</organism>
<proteinExistence type="predicted"/>
<dbReference type="SMART" id="SM00507">
    <property type="entry name" value="HNHc"/>
    <property type="match status" value="1"/>
</dbReference>
<name>S5DW16_9ACTN</name>
<dbReference type="PANTHER" id="PTHR33877:SF2">
    <property type="entry name" value="OS07G0170200 PROTEIN"/>
    <property type="match status" value="1"/>
</dbReference>
<keyword evidence="2" id="KW-0378">Hydrolase</keyword>
<dbReference type="Gene3D" id="1.10.30.50">
    <property type="match status" value="1"/>
</dbReference>
<dbReference type="GO" id="GO:0004519">
    <property type="term" value="F:endonuclease activity"/>
    <property type="evidence" value="ECO:0007669"/>
    <property type="project" value="UniProtKB-KW"/>
</dbReference>
<dbReference type="EMBL" id="KC811124">
    <property type="protein sequence ID" value="AGQ19172.1"/>
    <property type="molecule type" value="Genomic_DNA"/>
</dbReference>
<reference evidence="2" key="1">
    <citation type="journal article" date="2013" name="Sci. Rep.">
        <title>Metagenomics uncovers a new group of low GC and ultra-small marine Actinobacteria.</title>
        <authorList>
            <person name="Ghai R."/>
            <person name="Mizuno C.M."/>
            <person name="Picazo A."/>
            <person name="Camacho A."/>
            <person name="Rodriguez-Valera F."/>
        </authorList>
    </citation>
    <scope>NUCLEOTIDE SEQUENCE</scope>
</reference>